<accession>A0A1E1K7C1</accession>
<sequence>MNHLIHTRIGFESFAKQCLNLSVPQYLSNACMEEGFNRIIGIDLVSNKSATCRYIIRVPRFEAAQLDRDLAPLQLLQHRSNLRIPEVVAYDVTVYNVLESPYMIQKRISGIPLFPAYPDMPHGTKCAIAKEFGKVFSELHSIKSVVSGRLTLSTVNESLMIQPFNSEDSDTAVPYEAGDAAQPILATLCVWELGDRE</sequence>
<dbReference type="PANTHER" id="PTHR21310">
    <property type="entry name" value="AMINOGLYCOSIDE PHOSPHOTRANSFERASE-RELATED-RELATED"/>
    <property type="match status" value="1"/>
</dbReference>
<evidence type="ECO:0008006" key="3">
    <source>
        <dbReference type="Google" id="ProtNLM"/>
    </source>
</evidence>
<dbReference type="InterPro" id="IPR011009">
    <property type="entry name" value="Kinase-like_dom_sf"/>
</dbReference>
<evidence type="ECO:0000313" key="1">
    <source>
        <dbReference type="EMBL" id="CZS93986.1"/>
    </source>
</evidence>
<organism evidence="1 2">
    <name type="scientific">Rhynchosporium graminicola</name>
    <dbReference type="NCBI Taxonomy" id="2792576"/>
    <lineage>
        <taxon>Eukaryota</taxon>
        <taxon>Fungi</taxon>
        <taxon>Dikarya</taxon>
        <taxon>Ascomycota</taxon>
        <taxon>Pezizomycotina</taxon>
        <taxon>Leotiomycetes</taxon>
        <taxon>Helotiales</taxon>
        <taxon>Ploettnerulaceae</taxon>
        <taxon>Rhynchosporium</taxon>
    </lineage>
</organism>
<dbReference type="EMBL" id="FJUW01000007">
    <property type="protein sequence ID" value="CZS93986.1"/>
    <property type="molecule type" value="Genomic_DNA"/>
</dbReference>
<dbReference type="Proteomes" id="UP000178129">
    <property type="component" value="Unassembled WGS sequence"/>
</dbReference>
<dbReference type="AlphaFoldDB" id="A0A1E1K7C1"/>
<comment type="caution">
    <text evidence="1">The sequence shown here is derived from an EMBL/GenBank/DDBJ whole genome shotgun (WGS) entry which is preliminary data.</text>
</comment>
<reference evidence="2" key="1">
    <citation type="submission" date="2016-03" db="EMBL/GenBank/DDBJ databases">
        <authorList>
            <person name="Ploux O."/>
        </authorList>
    </citation>
    <scope>NUCLEOTIDE SEQUENCE [LARGE SCALE GENOMIC DNA]</scope>
    <source>
        <strain evidence="2">UK7</strain>
    </source>
</reference>
<protein>
    <recommendedName>
        <fullName evidence="3">Aminoglycoside phosphotransferase domain-containing protein</fullName>
    </recommendedName>
</protein>
<dbReference type="InParanoid" id="A0A1E1K7C1"/>
<keyword evidence="2" id="KW-1185">Reference proteome</keyword>
<dbReference type="PANTHER" id="PTHR21310:SF56">
    <property type="entry name" value="AMINOGLYCOSIDE PHOSPHOTRANSFERASE DOMAIN-CONTAINING PROTEIN"/>
    <property type="match status" value="1"/>
</dbReference>
<dbReference type="InterPro" id="IPR051678">
    <property type="entry name" value="AGP_Transferase"/>
</dbReference>
<proteinExistence type="predicted"/>
<gene>
    <name evidence="1" type="ORF">RCO7_08104</name>
</gene>
<name>A0A1E1K7C1_9HELO</name>
<evidence type="ECO:0000313" key="2">
    <source>
        <dbReference type="Proteomes" id="UP000178129"/>
    </source>
</evidence>
<dbReference type="SUPFAM" id="SSF56112">
    <property type="entry name" value="Protein kinase-like (PK-like)"/>
    <property type="match status" value="1"/>
</dbReference>